<reference evidence="1" key="1">
    <citation type="submission" date="2020-05" db="EMBL/GenBank/DDBJ databases">
        <title>Large-scale comparative analyses of tick genomes elucidate their genetic diversity and vector capacities.</title>
        <authorList>
            <person name="Jia N."/>
            <person name="Wang J."/>
            <person name="Shi W."/>
            <person name="Du L."/>
            <person name="Sun Y."/>
            <person name="Zhan W."/>
            <person name="Jiang J."/>
            <person name="Wang Q."/>
            <person name="Zhang B."/>
            <person name="Ji P."/>
            <person name="Sakyi L.B."/>
            <person name="Cui X."/>
            <person name="Yuan T."/>
            <person name="Jiang B."/>
            <person name="Yang W."/>
            <person name="Lam T.T.-Y."/>
            <person name="Chang Q."/>
            <person name="Ding S."/>
            <person name="Wang X."/>
            <person name="Zhu J."/>
            <person name="Ruan X."/>
            <person name="Zhao L."/>
            <person name="Wei J."/>
            <person name="Que T."/>
            <person name="Du C."/>
            <person name="Cheng J."/>
            <person name="Dai P."/>
            <person name="Han X."/>
            <person name="Huang E."/>
            <person name="Gao Y."/>
            <person name="Liu J."/>
            <person name="Shao H."/>
            <person name="Ye R."/>
            <person name="Li L."/>
            <person name="Wei W."/>
            <person name="Wang X."/>
            <person name="Wang C."/>
            <person name="Yang T."/>
            <person name="Huo Q."/>
            <person name="Li W."/>
            <person name="Guo W."/>
            <person name="Chen H."/>
            <person name="Zhou L."/>
            <person name="Ni X."/>
            <person name="Tian J."/>
            <person name="Zhou Y."/>
            <person name="Sheng Y."/>
            <person name="Liu T."/>
            <person name="Pan Y."/>
            <person name="Xia L."/>
            <person name="Li J."/>
            <person name="Zhao F."/>
            <person name="Cao W."/>
        </authorList>
    </citation>
    <scope>NUCLEOTIDE SEQUENCE</scope>
    <source>
        <strain evidence="1">Dsil-2018</strain>
    </source>
</reference>
<proteinExistence type="predicted"/>
<dbReference type="Proteomes" id="UP000821865">
    <property type="component" value="Chromosome 1"/>
</dbReference>
<accession>A0ACB8DUK6</accession>
<name>A0ACB8DUK6_DERSI</name>
<keyword evidence="2" id="KW-1185">Reference proteome</keyword>
<dbReference type="EMBL" id="CM023470">
    <property type="protein sequence ID" value="KAH7978068.1"/>
    <property type="molecule type" value="Genomic_DNA"/>
</dbReference>
<evidence type="ECO:0000313" key="1">
    <source>
        <dbReference type="EMBL" id="KAH7978068.1"/>
    </source>
</evidence>
<gene>
    <name evidence="1" type="ORF">HPB49_004356</name>
</gene>
<sequence>MTFPLNFVAHCWVENVVIERAIALWGDVKRYVKSAKKKEVNLPKCASFTQLCEFCQDPLLLVKLTFALSIAMILKPFLMEYQMDKPLMIFLKTDVECLVRKLLTRFMKCSVLSASTTGIVGLLNMDLVNQNNHVSSQKVDIGHAAEEIVKAAKVSAKDVFAFNMECKQFLISTTKKILQKSPLTYHVVRSLPTLDPRQMTSKPDQCLTGFRKVLDMLIAVRRLGEHECDSVLGDYTELLQEKKHNLWQFDKHSFSLDEFYLDLLKVDSSYKHLWIVVRLLLVLSRGQATVERGFR</sequence>
<protein>
    <submittedName>
        <fullName evidence="1">Uncharacterized protein</fullName>
    </submittedName>
</protein>
<evidence type="ECO:0000313" key="2">
    <source>
        <dbReference type="Proteomes" id="UP000821865"/>
    </source>
</evidence>
<organism evidence="1 2">
    <name type="scientific">Dermacentor silvarum</name>
    <name type="common">Tick</name>
    <dbReference type="NCBI Taxonomy" id="543639"/>
    <lineage>
        <taxon>Eukaryota</taxon>
        <taxon>Metazoa</taxon>
        <taxon>Ecdysozoa</taxon>
        <taxon>Arthropoda</taxon>
        <taxon>Chelicerata</taxon>
        <taxon>Arachnida</taxon>
        <taxon>Acari</taxon>
        <taxon>Parasitiformes</taxon>
        <taxon>Ixodida</taxon>
        <taxon>Ixodoidea</taxon>
        <taxon>Ixodidae</taxon>
        <taxon>Rhipicephalinae</taxon>
        <taxon>Dermacentor</taxon>
    </lineage>
</organism>
<comment type="caution">
    <text evidence="1">The sequence shown here is derived from an EMBL/GenBank/DDBJ whole genome shotgun (WGS) entry which is preliminary data.</text>
</comment>